<dbReference type="GO" id="GO:0003676">
    <property type="term" value="F:nucleic acid binding"/>
    <property type="evidence" value="ECO:0007669"/>
    <property type="project" value="InterPro"/>
</dbReference>
<evidence type="ECO:0000313" key="2">
    <source>
        <dbReference type="EMBL" id="EOA36095.1"/>
    </source>
</evidence>
<reference evidence="3" key="1">
    <citation type="journal article" date="2013" name="Nat. Genet.">
        <title>The Capsella rubella genome and the genomic consequences of rapid mating system evolution.</title>
        <authorList>
            <person name="Slotte T."/>
            <person name="Hazzouri K.M."/>
            <person name="Agren J.A."/>
            <person name="Koenig D."/>
            <person name="Maumus F."/>
            <person name="Guo Y.L."/>
            <person name="Steige K."/>
            <person name="Platts A.E."/>
            <person name="Escobar J.S."/>
            <person name="Newman L.K."/>
            <person name="Wang W."/>
            <person name="Mandakova T."/>
            <person name="Vello E."/>
            <person name="Smith L.M."/>
            <person name="Henz S.R."/>
            <person name="Steffen J."/>
            <person name="Takuno S."/>
            <person name="Brandvain Y."/>
            <person name="Coop G."/>
            <person name="Andolfatto P."/>
            <person name="Hu T.T."/>
            <person name="Blanchette M."/>
            <person name="Clark R.M."/>
            <person name="Quesneville H."/>
            <person name="Nordborg M."/>
            <person name="Gaut B.S."/>
            <person name="Lysak M.A."/>
            <person name="Jenkins J."/>
            <person name="Grimwood J."/>
            <person name="Chapman J."/>
            <person name="Prochnik S."/>
            <person name="Shu S."/>
            <person name="Rokhsar D."/>
            <person name="Schmutz J."/>
            <person name="Weigel D."/>
            <person name="Wright S.I."/>
        </authorList>
    </citation>
    <scope>NUCLEOTIDE SEQUENCE [LARGE SCALE GENOMIC DNA]</scope>
    <source>
        <strain evidence="3">cv. Monte Gargano</strain>
    </source>
</reference>
<dbReference type="eggNOG" id="KOG1075">
    <property type="taxonomic scope" value="Eukaryota"/>
</dbReference>
<protein>
    <recommendedName>
        <fullName evidence="1">RNase H type-1 domain-containing protein</fullName>
    </recommendedName>
</protein>
<dbReference type="InterPro" id="IPR002156">
    <property type="entry name" value="RNaseH_domain"/>
</dbReference>
<dbReference type="AlphaFoldDB" id="R0ID33"/>
<dbReference type="PANTHER" id="PTHR47074">
    <property type="entry name" value="BNAC02G40300D PROTEIN"/>
    <property type="match status" value="1"/>
</dbReference>
<feature type="domain" description="RNase H type-1" evidence="1">
    <location>
        <begin position="2"/>
        <end position="116"/>
    </location>
</feature>
<feature type="non-terminal residue" evidence="2">
    <location>
        <position position="1"/>
    </location>
</feature>
<dbReference type="PANTHER" id="PTHR47074:SF11">
    <property type="entry name" value="REVERSE TRANSCRIPTASE-LIKE PROTEIN"/>
    <property type="match status" value="1"/>
</dbReference>
<sequence>AKDTHLGGMGWIIHDPHSSFRLQGASSRPCVSSALVAESLALKAGILAAQSSGIVRLACFSDCLELILLLNSGDHVNELEGIVTDIHLASLSFSSISFHHVSRTMNSQADALAKSALSCCIPSSGKPDSRTWMV</sequence>
<keyword evidence="3" id="KW-1185">Reference proteome</keyword>
<dbReference type="InterPro" id="IPR044730">
    <property type="entry name" value="RNase_H-like_dom_plant"/>
</dbReference>
<name>R0ID33_9BRAS</name>
<dbReference type="InterPro" id="IPR012337">
    <property type="entry name" value="RNaseH-like_sf"/>
</dbReference>
<dbReference type="InterPro" id="IPR052929">
    <property type="entry name" value="RNase_H-like_EbsB-rel"/>
</dbReference>
<accession>R0ID33</accession>
<dbReference type="Gene3D" id="3.30.420.10">
    <property type="entry name" value="Ribonuclease H-like superfamily/Ribonuclease H"/>
    <property type="match status" value="1"/>
</dbReference>
<dbReference type="Proteomes" id="UP000029121">
    <property type="component" value="Unassembled WGS sequence"/>
</dbReference>
<evidence type="ECO:0000259" key="1">
    <source>
        <dbReference type="Pfam" id="PF13456"/>
    </source>
</evidence>
<dbReference type="InterPro" id="IPR036397">
    <property type="entry name" value="RNaseH_sf"/>
</dbReference>
<evidence type="ECO:0000313" key="3">
    <source>
        <dbReference type="Proteomes" id="UP000029121"/>
    </source>
</evidence>
<proteinExistence type="predicted"/>
<organism evidence="2 3">
    <name type="scientific">Capsella rubella</name>
    <dbReference type="NCBI Taxonomy" id="81985"/>
    <lineage>
        <taxon>Eukaryota</taxon>
        <taxon>Viridiplantae</taxon>
        <taxon>Streptophyta</taxon>
        <taxon>Embryophyta</taxon>
        <taxon>Tracheophyta</taxon>
        <taxon>Spermatophyta</taxon>
        <taxon>Magnoliopsida</taxon>
        <taxon>eudicotyledons</taxon>
        <taxon>Gunneridae</taxon>
        <taxon>Pentapetalae</taxon>
        <taxon>rosids</taxon>
        <taxon>malvids</taxon>
        <taxon>Brassicales</taxon>
        <taxon>Brassicaceae</taxon>
        <taxon>Camelineae</taxon>
        <taxon>Capsella</taxon>
    </lineage>
</organism>
<dbReference type="SUPFAM" id="SSF53098">
    <property type="entry name" value="Ribonuclease H-like"/>
    <property type="match status" value="1"/>
</dbReference>
<gene>
    <name evidence="2" type="ORF">CARUB_v10010848mg</name>
</gene>
<dbReference type="CDD" id="cd06222">
    <property type="entry name" value="RNase_H_like"/>
    <property type="match status" value="1"/>
</dbReference>
<dbReference type="Pfam" id="PF13456">
    <property type="entry name" value="RVT_3"/>
    <property type="match status" value="1"/>
</dbReference>
<dbReference type="GO" id="GO:0004523">
    <property type="term" value="F:RNA-DNA hybrid ribonuclease activity"/>
    <property type="evidence" value="ECO:0007669"/>
    <property type="project" value="InterPro"/>
</dbReference>
<dbReference type="EMBL" id="KB870805">
    <property type="protein sequence ID" value="EOA36095.1"/>
    <property type="molecule type" value="Genomic_DNA"/>
</dbReference>